<evidence type="ECO:0000256" key="5">
    <source>
        <dbReference type="ARBA" id="ARBA00022989"/>
    </source>
</evidence>
<evidence type="ECO:0000256" key="7">
    <source>
        <dbReference type="SAM" id="Phobius"/>
    </source>
</evidence>
<dbReference type="SUPFAM" id="SSF82689">
    <property type="entry name" value="Mechanosensitive channel protein MscS (YggB), C-terminal domain"/>
    <property type="match status" value="1"/>
</dbReference>
<dbReference type="Gene3D" id="2.30.30.60">
    <property type="match status" value="1"/>
</dbReference>
<evidence type="ECO:0000256" key="4">
    <source>
        <dbReference type="ARBA" id="ARBA00022692"/>
    </source>
</evidence>
<feature type="transmembrane region" description="Helical" evidence="7">
    <location>
        <begin position="120"/>
        <end position="140"/>
    </location>
</feature>
<dbReference type="Proteomes" id="UP000579136">
    <property type="component" value="Unassembled WGS sequence"/>
</dbReference>
<dbReference type="InterPro" id="IPR011014">
    <property type="entry name" value="MscS_channel_TM-2"/>
</dbReference>
<evidence type="ECO:0000313" key="11">
    <source>
        <dbReference type="Proteomes" id="UP000579136"/>
    </source>
</evidence>
<comment type="subcellular location">
    <subcellularLocation>
        <location evidence="1">Cell membrane</location>
        <topology evidence="1">Multi-pass membrane protein</topology>
    </subcellularLocation>
</comment>
<dbReference type="PANTHER" id="PTHR30460">
    <property type="entry name" value="MODERATE CONDUCTANCE MECHANOSENSITIVE CHANNEL YBIO"/>
    <property type="match status" value="1"/>
</dbReference>
<feature type="domain" description="Mechanosensitive ion channel MscS" evidence="8">
    <location>
        <begin position="143"/>
        <end position="212"/>
    </location>
</feature>
<keyword evidence="6 7" id="KW-0472">Membrane</keyword>
<dbReference type="FunFam" id="1.10.287.1260:FF:000005">
    <property type="entry name" value="Mechanosensitive ion channel family protein"/>
    <property type="match status" value="1"/>
</dbReference>
<gene>
    <name evidence="10" type="ORF">HNQ45_000331</name>
</gene>
<evidence type="ECO:0000256" key="1">
    <source>
        <dbReference type="ARBA" id="ARBA00004651"/>
    </source>
</evidence>
<evidence type="ECO:0000256" key="3">
    <source>
        <dbReference type="ARBA" id="ARBA00022475"/>
    </source>
</evidence>
<dbReference type="RefSeq" id="WP_183672889.1">
    <property type="nucleotide sequence ID" value="NZ_CBCRYX010000001.1"/>
</dbReference>
<dbReference type="SUPFAM" id="SSF50182">
    <property type="entry name" value="Sm-like ribonucleoproteins"/>
    <property type="match status" value="1"/>
</dbReference>
<dbReference type="Gene3D" id="3.30.70.100">
    <property type="match status" value="1"/>
</dbReference>
<dbReference type="PANTHER" id="PTHR30460:SF0">
    <property type="entry name" value="MODERATE CONDUCTANCE MECHANOSENSITIVE CHANNEL YBIO"/>
    <property type="match status" value="1"/>
</dbReference>
<organism evidence="10 11">
    <name type="scientific">Nosocomiicoccus ampullae</name>
    <dbReference type="NCBI Taxonomy" id="489910"/>
    <lineage>
        <taxon>Bacteria</taxon>
        <taxon>Bacillati</taxon>
        <taxon>Bacillota</taxon>
        <taxon>Bacilli</taxon>
        <taxon>Bacillales</taxon>
        <taxon>Staphylococcaceae</taxon>
        <taxon>Nosocomiicoccus</taxon>
    </lineage>
</organism>
<evidence type="ECO:0000256" key="6">
    <source>
        <dbReference type="ARBA" id="ARBA00023136"/>
    </source>
</evidence>
<feature type="transmembrane region" description="Helical" evidence="7">
    <location>
        <begin position="94"/>
        <end position="114"/>
    </location>
</feature>
<dbReference type="AlphaFoldDB" id="A0A9Q2CX61"/>
<dbReference type="InterPro" id="IPR045276">
    <property type="entry name" value="YbiO_bact"/>
</dbReference>
<keyword evidence="4 7" id="KW-0812">Transmembrane</keyword>
<reference evidence="10 11" key="1">
    <citation type="submission" date="2020-08" db="EMBL/GenBank/DDBJ databases">
        <title>Genomic Encyclopedia of Type Strains, Phase IV (KMG-IV): sequencing the most valuable type-strain genomes for metagenomic binning, comparative biology and taxonomic classification.</title>
        <authorList>
            <person name="Goeker M."/>
        </authorList>
    </citation>
    <scope>NUCLEOTIDE SEQUENCE [LARGE SCALE GENOMIC DNA]</scope>
    <source>
        <strain evidence="10 11">DSM 19163</strain>
    </source>
</reference>
<dbReference type="InterPro" id="IPR010920">
    <property type="entry name" value="LSM_dom_sf"/>
</dbReference>
<dbReference type="InterPro" id="IPR049142">
    <property type="entry name" value="MS_channel_1st"/>
</dbReference>
<evidence type="ECO:0000313" key="10">
    <source>
        <dbReference type="EMBL" id="MBB5175461.1"/>
    </source>
</evidence>
<dbReference type="GO" id="GO:0005886">
    <property type="term" value="C:plasma membrane"/>
    <property type="evidence" value="ECO:0007669"/>
    <property type="project" value="UniProtKB-SubCell"/>
</dbReference>
<protein>
    <submittedName>
        <fullName evidence="10">Small conductance mechanosensitive channel</fullName>
    </submittedName>
</protein>
<dbReference type="Gene3D" id="1.10.287.1260">
    <property type="match status" value="1"/>
</dbReference>
<keyword evidence="5 7" id="KW-1133">Transmembrane helix</keyword>
<keyword evidence="11" id="KW-1185">Reference proteome</keyword>
<evidence type="ECO:0000256" key="2">
    <source>
        <dbReference type="ARBA" id="ARBA00008017"/>
    </source>
</evidence>
<evidence type="ECO:0000259" key="8">
    <source>
        <dbReference type="Pfam" id="PF00924"/>
    </source>
</evidence>
<evidence type="ECO:0000259" key="9">
    <source>
        <dbReference type="Pfam" id="PF21088"/>
    </source>
</evidence>
<accession>A0A9Q2CX61</accession>
<dbReference type="Pfam" id="PF00924">
    <property type="entry name" value="MS_channel_2nd"/>
    <property type="match status" value="1"/>
</dbReference>
<dbReference type="InterPro" id="IPR006685">
    <property type="entry name" value="MscS_channel_2nd"/>
</dbReference>
<feature type="transmembrane region" description="Helical" evidence="7">
    <location>
        <begin position="48"/>
        <end position="73"/>
    </location>
</feature>
<comment type="similarity">
    <text evidence="2">Belongs to the MscS (TC 1.A.23) family.</text>
</comment>
<proteinExistence type="inferred from homology"/>
<keyword evidence="3" id="KW-1003">Cell membrane</keyword>
<sequence>MSFSWLTLMAQESEGVEAIEKPMDTGFLNTIWEKMTSVDLWINIGERVLWSIVFIIVGMIIISVVNRVIENFLMRRIRLRNSKAHKSSKRNKTLVSMLQNTVTVFGWFVIVVTILETFNIPVGTLLAGAGIAGLAIGFGAQSLVKDMITGFFIILENQFDKGDFVRVTNLGGTVAEGQVVYLGLRSSRILGYNSEMYMIPNGTIGEVVNYSKENTVAFLDFFLPIDADVRRVERILSVYLEENWQKNENIIEPPELIGVQDFVSGQLQYRIMFVTRPMEHLQVMRDYRINIQSHLQNNGITLGVPSIEFNEEEQQ</sequence>
<dbReference type="Pfam" id="PF21088">
    <property type="entry name" value="MS_channel_1st"/>
    <property type="match status" value="1"/>
</dbReference>
<dbReference type="InterPro" id="IPR011066">
    <property type="entry name" value="MscS_channel_C_sf"/>
</dbReference>
<dbReference type="InterPro" id="IPR023408">
    <property type="entry name" value="MscS_beta-dom_sf"/>
</dbReference>
<dbReference type="GO" id="GO:0008381">
    <property type="term" value="F:mechanosensitive monoatomic ion channel activity"/>
    <property type="evidence" value="ECO:0007669"/>
    <property type="project" value="InterPro"/>
</dbReference>
<dbReference type="EMBL" id="JACHHF010000002">
    <property type="protein sequence ID" value="MBB5175461.1"/>
    <property type="molecule type" value="Genomic_DNA"/>
</dbReference>
<feature type="domain" description="Mechanosensitive ion channel transmembrane helices 2/3" evidence="9">
    <location>
        <begin position="102"/>
        <end position="141"/>
    </location>
</feature>
<dbReference type="SUPFAM" id="SSF82861">
    <property type="entry name" value="Mechanosensitive channel protein MscS (YggB), transmembrane region"/>
    <property type="match status" value="1"/>
</dbReference>
<comment type="caution">
    <text evidence="10">The sequence shown here is derived from an EMBL/GenBank/DDBJ whole genome shotgun (WGS) entry which is preliminary data.</text>
</comment>
<name>A0A9Q2CX61_9STAP</name>